<keyword evidence="4 7" id="KW-1133">Transmembrane helix</keyword>
<dbReference type="GO" id="GO:0022857">
    <property type="term" value="F:transmembrane transporter activity"/>
    <property type="evidence" value="ECO:0007669"/>
    <property type="project" value="TreeGrafter"/>
</dbReference>
<gene>
    <name evidence="9" type="ORF">Val02_51440</name>
</gene>
<protein>
    <recommendedName>
        <fullName evidence="8">ABC3 transporter permease C-terminal domain-containing protein</fullName>
    </recommendedName>
</protein>
<evidence type="ECO:0000256" key="2">
    <source>
        <dbReference type="ARBA" id="ARBA00022475"/>
    </source>
</evidence>
<evidence type="ECO:0000256" key="5">
    <source>
        <dbReference type="ARBA" id="ARBA00023136"/>
    </source>
</evidence>
<comment type="similarity">
    <text evidence="6">Belongs to the ABC-4 integral membrane protein family.</text>
</comment>
<dbReference type="GO" id="GO:0005886">
    <property type="term" value="C:plasma membrane"/>
    <property type="evidence" value="ECO:0007669"/>
    <property type="project" value="UniProtKB-SubCell"/>
</dbReference>
<keyword evidence="5 7" id="KW-0472">Membrane</keyword>
<dbReference type="AlphaFoldDB" id="A0A8J3YQ37"/>
<organism evidence="9 10">
    <name type="scientific">Virgisporangium aliadipatigenens</name>
    <dbReference type="NCBI Taxonomy" id="741659"/>
    <lineage>
        <taxon>Bacteria</taxon>
        <taxon>Bacillati</taxon>
        <taxon>Actinomycetota</taxon>
        <taxon>Actinomycetes</taxon>
        <taxon>Micromonosporales</taxon>
        <taxon>Micromonosporaceae</taxon>
        <taxon>Virgisporangium</taxon>
    </lineage>
</organism>
<keyword evidence="3 7" id="KW-0812">Transmembrane</keyword>
<comment type="caution">
    <text evidence="9">The sequence shown here is derived from an EMBL/GenBank/DDBJ whole genome shotgun (WGS) entry which is preliminary data.</text>
</comment>
<feature type="transmembrane region" description="Helical" evidence="7">
    <location>
        <begin position="361"/>
        <end position="388"/>
    </location>
</feature>
<evidence type="ECO:0000259" key="8">
    <source>
        <dbReference type="Pfam" id="PF02687"/>
    </source>
</evidence>
<evidence type="ECO:0000256" key="7">
    <source>
        <dbReference type="SAM" id="Phobius"/>
    </source>
</evidence>
<feature type="transmembrane region" description="Helical" evidence="7">
    <location>
        <begin position="314"/>
        <end position="340"/>
    </location>
</feature>
<keyword evidence="2" id="KW-1003">Cell membrane</keyword>
<dbReference type="InterPro" id="IPR003838">
    <property type="entry name" value="ABC3_permease_C"/>
</dbReference>
<dbReference type="EMBL" id="BOPF01000019">
    <property type="protein sequence ID" value="GIJ48258.1"/>
    <property type="molecule type" value="Genomic_DNA"/>
</dbReference>
<reference evidence="9" key="1">
    <citation type="submission" date="2021-01" db="EMBL/GenBank/DDBJ databases">
        <title>Whole genome shotgun sequence of Virgisporangium aliadipatigenens NBRC 105644.</title>
        <authorList>
            <person name="Komaki H."/>
            <person name="Tamura T."/>
        </authorList>
    </citation>
    <scope>NUCLEOTIDE SEQUENCE</scope>
    <source>
        <strain evidence="9">NBRC 105644</strain>
    </source>
</reference>
<accession>A0A8J3YQ37</accession>
<dbReference type="PANTHER" id="PTHR30572">
    <property type="entry name" value="MEMBRANE COMPONENT OF TRANSPORTER-RELATED"/>
    <property type="match status" value="1"/>
</dbReference>
<evidence type="ECO:0000313" key="10">
    <source>
        <dbReference type="Proteomes" id="UP000619260"/>
    </source>
</evidence>
<evidence type="ECO:0000256" key="4">
    <source>
        <dbReference type="ARBA" id="ARBA00022989"/>
    </source>
</evidence>
<feature type="domain" description="ABC3 transporter permease C-terminal" evidence="8">
    <location>
        <begin position="322"/>
        <end position="439"/>
    </location>
</feature>
<dbReference type="PANTHER" id="PTHR30572:SF4">
    <property type="entry name" value="ABC TRANSPORTER PERMEASE YTRF"/>
    <property type="match status" value="1"/>
</dbReference>
<name>A0A8J3YQ37_9ACTN</name>
<keyword evidence="10" id="KW-1185">Reference proteome</keyword>
<sequence>MIRLSGRMRSALIIGGQGIRARKLRTALSMVSIFLGVLAVVVVQAGAEIVRQAALADLELQLGKDGTVQMYFPPTEKGAAAVLETLRGRGDALAQMSTSAIIGEPNTQPVNPGGAPFNDSAQGPAWATEGGGAVSMACDDQGFCRPIDVGPDTGAPRGAAIQLELRVLTGDVRRFIPYQVEAGRWLDFTGSPSMSPRIVVNREAAEGLARHRVPAELHVEGTTANPTPQIVGVVDDGNGQPTAYVWSEDLFNWLPGPAEQAEWVRGSMQVMLAPTAGEVERVLRARLVSAGVADNSVQTHVINVRKNIAEQLKLLRLVFLGLAALVLLIGVAGILNVGLATVGERVEEFALRRAVGTPRTLLAGIVLAETLLTGLFTAALAIGLSAAALRIGVTLLHRPEPFLQNIVFPWQAAVAGVVAGLVAGLLGGLIPAVRAARIPIATVMRA</sequence>
<proteinExistence type="inferred from homology"/>
<dbReference type="RefSeq" id="WP_203901745.1">
    <property type="nucleotide sequence ID" value="NZ_BOPF01000019.1"/>
</dbReference>
<dbReference type="Pfam" id="PF02687">
    <property type="entry name" value="FtsX"/>
    <property type="match status" value="1"/>
</dbReference>
<evidence type="ECO:0000256" key="1">
    <source>
        <dbReference type="ARBA" id="ARBA00004651"/>
    </source>
</evidence>
<comment type="subcellular location">
    <subcellularLocation>
        <location evidence="1">Cell membrane</location>
        <topology evidence="1">Multi-pass membrane protein</topology>
    </subcellularLocation>
</comment>
<evidence type="ECO:0000256" key="6">
    <source>
        <dbReference type="ARBA" id="ARBA00038076"/>
    </source>
</evidence>
<dbReference type="InterPro" id="IPR050250">
    <property type="entry name" value="Macrolide_Exporter_MacB"/>
</dbReference>
<evidence type="ECO:0000256" key="3">
    <source>
        <dbReference type="ARBA" id="ARBA00022692"/>
    </source>
</evidence>
<feature type="transmembrane region" description="Helical" evidence="7">
    <location>
        <begin position="408"/>
        <end position="430"/>
    </location>
</feature>
<feature type="transmembrane region" description="Helical" evidence="7">
    <location>
        <begin position="27"/>
        <end position="47"/>
    </location>
</feature>
<dbReference type="Proteomes" id="UP000619260">
    <property type="component" value="Unassembled WGS sequence"/>
</dbReference>
<evidence type="ECO:0000313" key="9">
    <source>
        <dbReference type="EMBL" id="GIJ48258.1"/>
    </source>
</evidence>